<evidence type="ECO:0000313" key="1">
    <source>
        <dbReference type="EMBL" id="VBA31942.1"/>
    </source>
</evidence>
<protein>
    <submittedName>
        <fullName evidence="1">Uncharacterized protein</fullName>
    </submittedName>
</protein>
<dbReference type="RefSeq" id="WP_142996123.1">
    <property type="nucleotide sequence ID" value="NZ_UPHM01000151.1"/>
</dbReference>
<evidence type="ECO:0000313" key="2">
    <source>
        <dbReference type="Proteomes" id="UP000271464"/>
    </source>
</evidence>
<keyword evidence="2" id="KW-1185">Reference proteome</keyword>
<comment type="caution">
    <text evidence="1">The sequence shown here is derived from an EMBL/GenBank/DDBJ whole genome shotgun (WGS) entry which is preliminary data.</text>
</comment>
<dbReference type="Proteomes" id="UP000271464">
    <property type="component" value="Unassembled WGS sequence"/>
</dbReference>
<dbReference type="EMBL" id="UPHM01000151">
    <property type="protein sequence ID" value="VBA31942.1"/>
    <property type="molecule type" value="Genomic_DNA"/>
</dbReference>
<name>A0ABY6RRX0_9MYCO</name>
<gene>
    <name evidence="1" type="ORF">LAUMK4_05627</name>
</gene>
<sequence>MSLAEVDHAYALAEQSPILGQRLLDPFAWRQWAGSLSDQYGNGVRLWLYHPITLTANGISDGRHRLTYLRLHRDSSYRALVRVDHAR</sequence>
<proteinExistence type="predicted"/>
<accession>A0ABY6RRX0</accession>
<reference evidence="1 2" key="1">
    <citation type="submission" date="2018-09" db="EMBL/GenBank/DDBJ databases">
        <authorList>
            <person name="Tagini F."/>
        </authorList>
    </citation>
    <scope>NUCLEOTIDE SEQUENCE [LARGE SCALE GENOMIC DNA]</scope>
    <source>
        <strain evidence="1 2">MK4</strain>
    </source>
</reference>
<organism evidence="1 2">
    <name type="scientific">Mycobacterium persicum</name>
    <dbReference type="NCBI Taxonomy" id="1487726"/>
    <lineage>
        <taxon>Bacteria</taxon>
        <taxon>Bacillati</taxon>
        <taxon>Actinomycetota</taxon>
        <taxon>Actinomycetes</taxon>
        <taxon>Mycobacteriales</taxon>
        <taxon>Mycobacteriaceae</taxon>
        <taxon>Mycobacterium</taxon>
    </lineage>
</organism>